<dbReference type="Gene3D" id="3.30.1120.10">
    <property type="match status" value="1"/>
</dbReference>
<dbReference type="EMBL" id="CP009896">
    <property type="protein sequence ID" value="AJR18171.1"/>
    <property type="molecule type" value="Genomic_DNA"/>
</dbReference>
<dbReference type="GeneID" id="96608517"/>
<dbReference type="Proteomes" id="UP000030300">
    <property type="component" value="Chromosome"/>
</dbReference>
<comment type="similarity">
    <text evidence="1">Belongs to the sulfatase family.</text>
</comment>
<dbReference type="RefSeq" id="WP_200887073.1">
    <property type="nucleotide sequence ID" value="NZ_BJMC01000002.1"/>
</dbReference>
<dbReference type="InterPro" id="IPR017850">
    <property type="entry name" value="Alkaline_phosphatase_core_sf"/>
</dbReference>
<dbReference type="InterPro" id="IPR013320">
    <property type="entry name" value="ConA-like_dom_sf"/>
</dbReference>
<dbReference type="KEGG" id="psim:KR76_06125"/>
<dbReference type="STRING" id="2045.KR76_06125"/>
<evidence type="ECO:0000256" key="1">
    <source>
        <dbReference type="ARBA" id="ARBA00008779"/>
    </source>
</evidence>
<name>A0A0C5XG59_NOCSI</name>
<dbReference type="InterPro" id="IPR050738">
    <property type="entry name" value="Sulfatase"/>
</dbReference>
<dbReference type="HOGENOM" id="CLU_006332_11_0_11"/>
<dbReference type="Gene3D" id="3.40.720.10">
    <property type="entry name" value="Alkaline Phosphatase, subunit A"/>
    <property type="match status" value="1"/>
</dbReference>
<evidence type="ECO:0000313" key="6">
    <source>
        <dbReference type="Proteomes" id="UP000030300"/>
    </source>
</evidence>
<keyword evidence="3 5" id="KW-0378">Hydrolase</keyword>
<dbReference type="InterPro" id="IPR024607">
    <property type="entry name" value="Sulfatase_CS"/>
</dbReference>
<dbReference type="CDD" id="cd16025">
    <property type="entry name" value="PAS_like"/>
    <property type="match status" value="1"/>
</dbReference>
<dbReference type="GO" id="GO:0046872">
    <property type="term" value="F:metal ion binding"/>
    <property type="evidence" value="ECO:0007669"/>
    <property type="project" value="UniProtKB-KW"/>
</dbReference>
<dbReference type="SUPFAM" id="SSF49899">
    <property type="entry name" value="Concanavalin A-like lectins/glucanases"/>
    <property type="match status" value="1"/>
</dbReference>
<gene>
    <name evidence="5" type="ORF">KR76_06125</name>
</gene>
<dbReference type="InterPro" id="IPR000917">
    <property type="entry name" value="Sulfatase_N"/>
</dbReference>
<evidence type="ECO:0000256" key="3">
    <source>
        <dbReference type="ARBA" id="ARBA00022801"/>
    </source>
</evidence>
<dbReference type="PROSITE" id="PS00523">
    <property type="entry name" value="SULFATASE_1"/>
    <property type="match status" value="1"/>
</dbReference>
<evidence type="ECO:0000313" key="5">
    <source>
        <dbReference type="EMBL" id="AJR18171.1"/>
    </source>
</evidence>
<dbReference type="SUPFAM" id="SSF53649">
    <property type="entry name" value="Alkaline phosphatase-like"/>
    <property type="match status" value="1"/>
</dbReference>
<evidence type="ECO:0000256" key="2">
    <source>
        <dbReference type="ARBA" id="ARBA00022723"/>
    </source>
</evidence>
<dbReference type="GO" id="GO:0004065">
    <property type="term" value="F:arylsulfatase activity"/>
    <property type="evidence" value="ECO:0007669"/>
    <property type="project" value="UniProtKB-EC"/>
</dbReference>
<dbReference type="Pfam" id="PF00884">
    <property type="entry name" value="Sulfatase"/>
    <property type="match status" value="1"/>
</dbReference>
<sequence>MSDPSGPGPVIGRTVADSTPHHPPRPRPAGRPNVLVVLLDDIGFGQLGTFGGEIETPTIDRIAGQGLRYNRFHVTAMCSPSRASLLTGRNSHAVGIGFLADMPGGYPGYSGRIPASAATLPRILRDAGWSTMAVGKWHLTPRNDRTAAGPFGTWPLGQGFERFYGFLHGDANQWTPTLYRDNSPVEPPATPEQGYHLTEDLVDEAVRMVKDQKHAAPDKPFLMYLAPGAGHAPHQVPSPWIDRYAGRFDDGWERLRERVFARQQAAGLVPEGTTLPPRPPWVQDWADLGADERRLFARYAEAHAGFVAHFDHHLGRLLDTLEELGILDDTIVLLTSDNGASAEGGQIGSLNEHRFGFGVGDDLDDNLAAIDDIGGWRGYNHYPWGWAWAGNTPFHLWKRYSWLGGVRVPMVLKPPRGVAEPGGIREQWCHIVDVAPTVLDLCGVAAPDQVDGVAQQPMAGASLRGTLADPAAPAPRTTQYFEMLGSRSIIHDGWKATTDHVSTGVDDERLLPGSRDFATDRWCLYRLDDDFSEAHDLADQHPDVVADLAARWEAEAAANQVFPLTDGLYGHLPGIEPPLWPVPERLVVRPGANPVADEAVPSLALGALVEADVVVPDGGGEGVLAAIGDWSNGWALVVVDGCPRFLLNATSTPYDVTSAAPLTPGPHTVGFRLAGADGVLLVDGAEVARAPFVQGMGASGIQIGGGGLRLGHDAGFPVSDAYAPPFAWTGELRSVTFTGGRALAERDADQARLAALLRSE</sequence>
<keyword evidence="6" id="KW-1185">Reference proteome</keyword>
<reference evidence="5 6" key="1">
    <citation type="journal article" date="2015" name="Genome Announc.">
        <title>Complete Genome Sequence of Steroid-Transforming Nocardioides simplex VKM Ac-2033D.</title>
        <authorList>
            <person name="Shtratnikova V.Y."/>
            <person name="Schelkunov M.I."/>
            <person name="Pekov Y.A."/>
            <person name="Fokina V.V."/>
            <person name="Logacheva M.D."/>
            <person name="Sokolov S.L."/>
            <person name="Bragin E.Y."/>
            <person name="Ashapkin V.V."/>
            <person name="Donova M.V."/>
        </authorList>
    </citation>
    <scope>NUCLEOTIDE SEQUENCE [LARGE SCALE GENOMIC DNA]</scope>
    <source>
        <strain evidence="5 6">VKM Ac-2033D</strain>
    </source>
</reference>
<protein>
    <submittedName>
        <fullName evidence="5">Arylsulfatase</fullName>
        <ecNumber evidence="5">3.1.6.1</ecNumber>
    </submittedName>
</protein>
<dbReference type="PANTHER" id="PTHR42693">
    <property type="entry name" value="ARYLSULFATASE FAMILY MEMBER"/>
    <property type="match status" value="1"/>
</dbReference>
<dbReference type="AlphaFoldDB" id="A0A0C5XG59"/>
<accession>A0A0C5XG59</accession>
<evidence type="ECO:0000256" key="4">
    <source>
        <dbReference type="ARBA" id="ARBA00022837"/>
    </source>
</evidence>
<dbReference type="EC" id="3.1.6.1" evidence="5"/>
<proteinExistence type="inferred from homology"/>
<keyword evidence="4" id="KW-0106">Calcium</keyword>
<keyword evidence="2" id="KW-0479">Metal-binding</keyword>
<organism evidence="5 6">
    <name type="scientific">Nocardioides simplex</name>
    <name type="common">Arthrobacter simplex</name>
    <dbReference type="NCBI Taxonomy" id="2045"/>
    <lineage>
        <taxon>Bacteria</taxon>
        <taxon>Bacillati</taxon>
        <taxon>Actinomycetota</taxon>
        <taxon>Actinomycetes</taxon>
        <taxon>Propionibacteriales</taxon>
        <taxon>Nocardioidaceae</taxon>
        <taxon>Pimelobacter</taxon>
    </lineage>
</organism>